<dbReference type="InterPro" id="IPR032675">
    <property type="entry name" value="LRR_dom_sf"/>
</dbReference>
<keyword evidence="9" id="KW-0418">Kinase</keyword>
<evidence type="ECO:0000256" key="15">
    <source>
        <dbReference type="SAM" id="Phobius"/>
    </source>
</evidence>
<keyword evidence="4" id="KW-0808">Transferase</keyword>
<evidence type="ECO:0000256" key="12">
    <source>
        <dbReference type="ARBA" id="ARBA00023136"/>
    </source>
</evidence>
<dbReference type="GO" id="GO:0016020">
    <property type="term" value="C:membrane"/>
    <property type="evidence" value="ECO:0007669"/>
    <property type="project" value="UniProtKB-SubCell"/>
</dbReference>
<dbReference type="EMBL" id="CM026430">
    <property type="protein sequence ID" value="KAG0562664.1"/>
    <property type="molecule type" value="Genomic_DNA"/>
</dbReference>
<evidence type="ECO:0000256" key="9">
    <source>
        <dbReference type="ARBA" id="ARBA00022777"/>
    </source>
</evidence>
<dbReference type="InterPro" id="IPR011009">
    <property type="entry name" value="Kinase-like_dom_sf"/>
</dbReference>
<dbReference type="Pfam" id="PF07714">
    <property type="entry name" value="PK_Tyr_Ser-Thr"/>
    <property type="match status" value="1"/>
</dbReference>
<dbReference type="FunFam" id="3.30.200.20:FF:000178">
    <property type="entry name" value="serine/threonine-protein kinase PBS1-like"/>
    <property type="match status" value="1"/>
</dbReference>
<keyword evidence="6 16" id="KW-0732">Signal</keyword>
<dbReference type="PROSITE" id="PS50011">
    <property type="entry name" value="PROTEIN_KINASE_DOM"/>
    <property type="match status" value="1"/>
</dbReference>
<sequence length="789" mass="87247">MVKMVAFEVGVLMIFLITGNFVDEVGAQTVMDFSLNELDALQSLWGAWNESTSNTNLNLAGWSSSGGKIFYPCNNNIERKWRGVSCLEHQVNESSVINWIIGLTLDDASIGGILPPEIGKLNNLVTLTLTGNPNLTGPLPTQIGDLPLNILDLHDNGFDGVIPTELAQLRNLLQLDLSGNRFVGQFPAQFIVKTKTAMQVFRISRNLLEGDIPPLAFQNMTQLLTIDLSDNGFTGLPPNLTSIPNLSYLNLSSNLFTGLAPLPAFFSRTLPQRIAILDLSGLNIGGGVPDWNAMGLSTLDHLYLDGNNFTGELNVSAVFGSSIGRSLKVLSLKDNKITKVVYTDAIIGAQSTILLQGNPYCQVPTSDDDGRRCYCEQICFVSPKTSGSSNEIWKIIVIAISFSAGVLGLVILIFSLILHRNRKRMRSLYKALEGSEVKTKRFEYRELRAATRNFSPAMKLGAGAFGAVYKGILSNKTEIAVKQLFLKTKEGRDDFINEVLLIGNLQHRNLVTLKGYSLHGKEMLLVYEYLENRDLDKLLVCPQCTPNPHSPLDWQARKNICLGVAQGLYYLHASSQSRILHRDVKASNVLLDKNHNPKIADFGLARPIQDGRSKIVTERRAGTLGYLAPEYLFFGQVSEKADVFSFGVLILEILSGRRNRHYHVSEDEEYLPVYAWKLQSEGKLMDLLDRRLQLDPNNISEKMEVQRVLNTGILCVEMSPEKRPTMFRVLAMLGGDTETIVPKTADPNTWLEFQSLSFADNSPGTGTASKSIGITNGNATVELTEVQCR</sequence>
<keyword evidence="3" id="KW-0433">Leucine-rich repeat</keyword>
<comment type="caution">
    <text evidence="18">The sequence shown here is derived from an EMBL/GenBank/DDBJ whole genome shotgun (WGS) entry which is preliminary data.</text>
</comment>
<dbReference type="PROSITE" id="PS00108">
    <property type="entry name" value="PROTEIN_KINASE_ST"/>
    <property type="match status" value="1"/>
</dbReference>
<evidence type="ECO:0000256" key="10">
    <source>
        <dbReference type="ARBA" id="ARBA00022840"/>
    </source>
</evidence>
<dbReference type="InterPro" id="IPR008271">
    <property type="entry name" value="Ser/Thr_kinase_AS"/>
</dbReference>
<feature type="signal peptide" evidence="16">
    <location>
        <begin position="1"/>
        <end position="27"/>
    </location>
</feature>
<evidence type="ECO:0000313" key="18">
    <source>
        <dbReference type="EMBL" id="KAG0562664.1"/>
    </source>
</evidence>
<dbReference type="Gene3D" id="3.30.200.20">
    <property type="entry name" value="Phosphorylase Kinase, domain 1"/>
    <property type="match status" value="1"/>
</dbReference>
<dbReference type="FunFam" id="1.10.510.10:FF:000590">
    <property type="entry name" value="PR5-like receptor kinase"/>
    <property type="match status" value="1"/>
</dbReference>
<dbReference type="PANTHER" id="PTHR48006:SF34">
    <property type="entry name" value="OS08G0203700 PROTEIN"/>
    <property type="match status" value="1"/>
</dbReference>
<organism evidence="18 19">
    <name type="scientific">Ceratodon purpureus</name>
    <name type="common">Fire moss</name>
    <name type="synonym">Dicranum purpureum</name>
    <dbReference type="NCBI Taxonomy" id="3225"/>
    <lineage>
        <taxon>Eukaryota</taxon>
        <taxon>Viridiplantae</taxon>
        <taxon>Streptophyta</taxon>
        <taxon>Embryophyta</taxon>
        <taxon>Bryophyta</taxon>
        <taxon>Bryophytina</taxon>
        <taxon>Bryopsida</taxon>
        <taxon>Dicranidae</taxon>
        <taxon>Pseudoditrichales</taxon>
        <taxon>Ditrichaceae</taxon>
        <taxon>Ceratodon</taxon>
    </lineage>
</organism>
<evidence type="ECO:0000256" key="3">
    <source>
        <dbReference type="ARBA" id="ARBA00022614"/>
    </source>
</evidence>
<feature type="transmembrane region" description="Helical" evidence="15">
    <location>
        <begin position="392"/>
        <end position="418"/>
    </location>
</feature>
<keyword evidence="5 15" id="KW-0812">Transmembrane</keyword>
<evidence type="ECO:0000256" key="2">
    <source>
        <dbReference type="ARBA" id="ARBA00022527"/>
    </source>
</evidence>
<keyword evidence="13" id="KW-0325">Glycoprotein</keyword>
<dbReference type="InterPro" id="IPR000719">
    <property type="entry name" value="Prot_kinase_dom"/>
</dbReference>
<feature type="domain" description="Protein kinase" evidence="17">
    <location>
        <begin position="454"/>
        <end position="751"/>
    </location>
</feature>
<dbReference type="AlphaFoldDB" id="A0A8T0GX21"/>
<evidence type="ECO:0000256" key="5">
    <source>
        <dbReference type="ARBA" id="ARBA00022692"/>
    </source>
</evidence>
<keyword evidence="8 14" id="KW-0547">Nucleotide-binding</keyword>
<dbReference type="GO" id="GO:0004674">
    <property type="term" value="F:protein serine/threonine kinase activity"/>
    <property type="evidence" value="ECO:0007669"/>
    <property type="project" value="UniProtKB-KW"/>
</dbReference>
<dbReference type="Pfam" id="PF00560">
    <property type="entry name" value="LRR_1"/>
    <property type="match status" value="1"/>
</dbReference>
<dbReference type="SMART" id="SM00220">
    <property type="entry name" value="S_TKc"/>
    <property type="match status" value="1"/>
</dbReference>
<feature type="chain" id="PRO_5035865193" description="Protein kinase domain-containing protein" evidence="16">
    <location>
        <begin position="28"/>
        <end position="789"/>
    </location>
</feature>
<dbReference type="SUPFAM" id="SSF52058">
    <property type="entry name" value="L domain-like"/>
    <property type="match status" value="1"/>
</dbReference>
<reference evidence="18" key="1">
    <citation type="submission" date="2020-06" db="EMBL/GenBank/DDBJ databases">
        <title>WGS assembly of Ceratodon purpureus strain R40.</title>
        <authorList>
            <person name="Carey S.B."/>
            <person name="Jenkins J."/>
            <person name="Shu S."/>
            <person name="Lovell J.T."/>
            <person name="Sreedasyam A."/>
            <person name="Maumus F."/>
            <person name="Tiley G.P."/>
            <person name="Fernandez-Pozo N."/>
            <person name="Barry K."/>
            <person name="Chen C."/>
            <person name="Wang M."/>
            <person name="Lipzen A."/>
            <person name="Daum C."/>
            <person name="Saski C.A."/>
            <person name="Payton A.C."/>
            <person name="Mcbreen J.C."/>
            <person name="Conrad R.E."/>
            <person name="Kollar L.M."/>
            <person name="Olsson S."/>
            <person name="Huttunen S."/>
            <person name="Landis J.B."/>
            <person name="Wickett N.J."/>
            <person name="Johnson M.G."/>
            <person name="Rensing S.A."/>
            <person name="Grimwood J."/>
            <person name="Schmutz J."/>
            <person name="Mcdaniel S.F."/>
        </authorList>
    </citation>
    <scope>NUCLEOTIDE SEQUENCE</scope>
    <source>
        <strain evidence="18">R40</strain>
    </source>
</reference>
<evidence type="ECO:0000313" key="19">
    <source>
        <dbReference type="Proteomes" id="UP000822688"/>
    </source>
</evidence>
<evidence type="ECO:0000259" key="17">
    <source>
        <dbReference type="PROSITE" id="PS50011"/>
    </source>
</evidence>
<dbReference type="InterPro" id="IPR051824">
    <property type="entry name" value="LRR_Rcpt-Like_S/T_Kinase"/>
</dbReference>
<evidence type="ECO:0000256" key="1">
    <source>
        <dbReference type="ARBA" id="ARBA00004479"/>
    </source>
</evidence>
<dbReference type="Gene3D" id="3.80.10.10">
    <property type="entry name" value="Ribonuclease Inhibitor"/>
    <property type="match status" value="2"/>
</dbReference>
<dbReference type="InterPro" id="IPR017441">
    <property type="entry name" value="Protein_kinase_ATP_BS"/>
</dbReference>
<keyword evidence="12 15" id="KW-0472">Membrane</keyword>
<dbReference type="GO" id="GO:0005524">
    <property type="term" value="F:ATP binding"/>
    <property type="evidence" value="ECO:0007669"/>
    <property type="project" value="UniProtKB-UniRule"/>
</dbReference>
<dbReference type="Gene3D" id="1.10.510.10">
    <property type="entry name" value="Transferase(Phosphotransferase) domain 1"/>
    <property type="match status" value="1"/>
</dbReference>
<dbReference type="Proteomes" id="UP000822688">
    <property type="component" value="Chromosome 9"/>
</dbReference>
<dbReference type="Pfam" id="PF13855">
    <property type="entry name" value="LRR_8"/>
    <property type="match status" value="1"/>
</dbReference>
<evidence type="ECO:0000256" key="11">
    <source>
        <dbReference type="ARBA" id="ARBA00022989"/>
    </source>
</evidence>
<feature type="binding site" evidence="14">
    <location>
        <position position="482"/>
    </location>
    <ligand>
        <name>ATP</name>
        <dbReference type="ChEBI" id="CHEBI:30616"/>
    </ligand>
</feature>
<protein>
    <recommendedName>
        <fullName evidence="17">Protein kinase domain-containing protein</fullName>
    </recommendedName>
</protein>
<keyword evidence="19" id="KW-1185">Reference proteome</keyword>
<keyword evidence="10 14" id="KW-0067">ATP-binding</keyword>
<dbReference type="CDD" id="cd14066">
    <property type="entry name" value="STKc_IRAK"/>
    <property type="match status" value="1"/>
</dbReference>
<keyword evidence="2" id="KW-0723">Serine/threonine-protein kinase</keyword>
<accession>A0A8T0GX21</accession>
<proteinExistence type="predicted"/>
<dbReference type="SUPFAM" id="SSF56112">
    <property type="entry name" value="Protein kinase-like (PK-like)"/>
    <property type="match status" value="1"/>
</dbReference>
<evidence type="ECO:0000256" key="4">
    <source>
        <dbReference type="ARBA" id="ARBA00022679"/>
    </source>
</evidence>
<evidence type="ECO:0000256" key="7">
    <source>
        <dbReference type="ARBA" id="ARBA00022737"/>
    </source>
</evidence>
<gene>
    <name evidence="18" type="ORF">KC19_9G163300</name>
</gene>
<evidence type="ECO:0000256" key="16">
    <source>
        <dbReference type="SAM" id="SignalP"/>
    </source>
</evidence>
<evidence type="ECO:0000256" key="6">
    <source>
        <dbReference type="ARBA" id="ARBA00022729"/>
    </source>
</evidence>
<name>A0A8T0GX21_CERPU</name>
<evidence type="ECO:0000256" key="14">
    <source>
        <dbReference type="PROSITE-ProRule" id="PRU10141"/>
    </source>
</evidence>
<keyword evidence="11 15" id="KW-1133">Transmembrane helix</keyword>
<comment type="subcellular location">
    <subcellularLocation>
        <location evidence="1">Membrane</location>
        <topology evidence="1">Single-pass type I membrane protein</topology>
    </subcellularLocation>
</comment>
<dbReference type="InterPro" id="IPR001611">
    <property type="entry name" value="Leu-rich_rpt"/>
</dbReference>
<keyword evidence="7" id="KW-0677">Repeat</keyword>
<evidence type="ECO:0000256" key="8">
    <source>
        <dbReference type="ARBA" id="ARBA00022741"/>
    </source>
</evidence>
<evidence type="ECO:0000256" key="13">
    <source>
        <dbReference type="ARBA" id="ARBA00023180"/>
    </source>
</evidence>
<dbReference type="InterPro" id="IPR001245">
    <property type="entry name" value="Ser-Thr/Tyr_kinase_cat_dom"/>
</dbReference>
<dbReference type="PANTHER" id="PTHR48006">
    <property type="entry name" value="LEUCINE-RICH REPEAT-CONTAINING PROTEIN DDB_G0281931-RELATED"/>
    <property type="match status" value="1"/>
</dbReference>
<dbReference type="PROSITE" id="PS00107">
    <property type="entry name" value="PROTEIN_KINASE_ATP"/>
    <property type="match status" value="1"/>
</dbReference>